<dbReference type="InterPro" id="IPR006056">
    <property type="entry name" value="RidA"/>
</dbReference>
<dbReference type="EMBL" id="FNPB01000007">
    <property type="protein sequence ID" value="SDY15921.1"/>
    <property type="molecule type" value="Genomic_DNA"/>
</dbReference>
<evidence type="ECO:0000256" key="1">
    <source>
        <dbReference type="ARBA" id="ARBA00010552"/>
    </source>
</evidence>
<dbReference type="PANTHER" id="PTHR11803">
    <property type="entry name" value="2-IMINOBUTANOATE/2-IMINOPROPANOATE DEAMINASE RIDA"/>
    <property type="match status" value="1"/>
</dbReference>
<protein>
    <submittedName>
        <fullName evidence="2">Reactive intermediate/imine deaminase</fullName>
    </submittedName>
</protein>
<dbReference type="NCBIfam" id="TIGR00004">
    <property type="entry name" value="Rid family detoxifying hydrolase"/>
    <property type="match status" value="1"/>
</dbReference>
<dbReference type="FunFam" id="3.30.1330.40:FF:000001">
    <property type="entry name" value="L-PSP family endoribonuclease"/>
    <property type="match status" value="1"/>
</dbReference>
<dbReference type="InterPro" id="IPR035959">
    <property type="entry name" value="RutC-like_sf"/>
</dbReference>
<comment type="similarity">
    <text evidence="1">Belongs to the RutC family.</text>
</comment>
<dbReference type="STRING" id="660517.SAMN04487946_107138"/>
<sequence>MGSVRSKTVKRTIDTPDNADVLGPYSHGTTDGSVLYTAGQIPITPSGEVLADDPIGVQTEQSLSNVERILAAAGLSTEHVLKTTVYMTDINDFDGMNEVYWSFFESEPPARTALEVQRLADGADIEIEAVATVPDAASK</sequence>
<dbReference type="Pfam" id="PF01042">
    <property type="entry name" value="Ribonuc_L-PSP"/>
    <property type="match status" value="1"/>
</dbReference>
<dbReference type="PANTHER" id="PTHR11803:SF58">
    <property type="entry name" value="PROTEIN HMF1-RELATED"/>
    <property type="match status" value="1"/>
</dbReference>
<name>A0A1H3HKA7_9EURY</name>
<dbReference type="SUPFAM" id="SSF55298">
    <property type="entry name" value="YjgF-like"/>
    <property type="match status" value="1"/>
</dbReference>
<dbReference type="GO" id="GO:0005829">
    <property type="term" value="C:cytosol"/>
    <property type="evidence" value="ECO:0007669"/>
    <property type="project" value="TreeGrafter"/>
</dbReference>
<keyword evidence="3" id="KW-1185">Reference proteome</keyword>
<dbReference type="InterPro" id="IPR006175">
    <property type="entry name" value="YjgF/YER057c/UK114"/>
</dbReference>
<gene>
    <name evidence="2" type="ORF">SAMN04487946_107138</name>
</gene>
<dbReference type="Gene3D" id="3.30.1330.40">
    <property type="entry name" value="RutC-like"/>
    <property type="match status" value="1"/>
</dbReference>
<dbReference type="CDD" id="cd00448">
    <property type="entry name" value="YjgF_YER057c_UK114_family"/>
    <property type="match status" value="1"/>
</dbReference>
<dbReference type="AlphaFoldDB" id="A0A1H3HKA7"/>
<reference evidence="3" key="1">
    <citation type="submission" date="2016-10" db="EMBL/GenBank/DDBJ databases">
        <authorList>
            <person name="Varghese N."/>
            <person name="Submissions S."/>
        </authorList>
    </citation>
    <scope>NUCLEOTIDE SEQUENCE [LARGE SCALE GENOMIC DNA]</scope>
    <source>
        <strain evidence="3">CGMCC 1.10118</strain>
    </source>
</reference>
<accession>A0A1H3HKA7</accession>
<dbReference type="GO" id="GO:0019239">
    <property type="term" value="F:deaminase activity"/>
    <property type="evidence" value="ECO:0007669"/>
    <property type="project" value="TreeGrafter"/>
</dbReference>
<dbReference type="Proteomes" id="UP000199170">
    <property type="component" value="Unassembled WGS sequence"/>
</dbReference>
<organism evidence="2 3">
    <name type="scientific">Halobellus clavatus</name>
    <dbReference type="NCBI Taxonomy" id="660517"/>
    <lineage>
        <taxon>Archaea</taxon>
        <taxon>Methanobacteriati</taxon>
        <taxon>Methanobacteriota</taxon>
        <taxon>Stenosarchaea group</taxon>
        <taxon>Halobacteria</taxon>
        <taxon>Halobacteriales</taxon>
        <taxon>Haloferacaceae</taxon>
        <taxon>Halobellus</taxon>
    </lineage>
</organism>
<evidence type="ECO:0000313" key="2">
    <source>
        <dbReference type="EMBL" id="SDY15921.1"/>
    </source>
</evidence>
<proteinExistence type="inferred from homology"/>
<evidence type="ECO:0000313" key="3">
    <source>
        <dbReference type="Proteomes" id="UP000199170"/>
    </source>
</evidence>